<reference evidence="2 3" key="1">
    <citation type="submission" date="2018-10" db="EMBL/GenBank/DDBJ databases">
        <title>Genome assembly for a Yunnan-Guizhou Plateau 3E fish, Anabarilius grahami (Regan), and its evolutionary and genetic applications.</title>
        <authorList>
            <person name="Jiang W."/>
        </authorList>
    </citation>
    <scope>NUCLEOTIDE SEQUENCE [LARGE SCALE GENOMIC DNA]</scope>
    <source>
        <strain evidence="2">AG-KIZ</strain>
        <tissue evidence="2">Muscle</tissue>
    </source>
</reference>
<feature type="region of interest" description="Disordered" evidence="1">
    <location>
        <begin position="47"/>
        <end position="99"/>
    </location>
</feature>
<comment type="caution">
    <text evidence="2">The sequence shown here is derived from an EMBL/GenBank/DDBJ whole genome shotgun (WGS) entry which is preliminary data.</text>
</comment>
<name>A0A3N0XE72_ANAGA</name>
<evidence type="ECO:0000313" key="2">
    <source>
        <dbReference type="EMBL" id="ROI15686.1"/>
    </source>
</evidence>
<protein>
    <submittedName>
        <fullName evidence="2">Uncharacterized protein</fullName>
    </submittedName>
</protein>
<proteinExistence type="predicted"/>
<evidence type="ECO:0000256" key="1">
    <source>
        <dbReference type="SAM" id="MobiDB-lite"/>
    </source>
</evidence>
<feature type="compositionally biased region" description="Polar residues" evidence="1">
    <location>
        <begin position="49"/>
        <end position="82"/>
    </location>
</feature>
<keyword evidence="3" id="KW-1185">Reference proteome</keyword>
<sequence length="151" mass="16956">MAKQPARARQNGRGIWLYKRALRIGSLIHSPSAMTINSLRWIYQADQRAASQQPDQRAASQQPDQRAASQQPDQLAASQQPDQLAALKQPDQRFAHEPPAAQRALVSVLPLPLSGKYNSACTASVDRRTSYLQRREHLFQLIPCRLLPEHS</sequence>
<accession>A0A3N0XE72</accession>
<evidence type="ECO:0000313" key="3">
    <source>
        <dbReference type="Proteomes" id="UP000281406"/>
    </source>
</evidence>
<dbReference type="EMBL" id="RJVU01079141">
    <property type="protein sequence ID" value="ROI15686.1"/>
    <property type="molecule type" value="Genomic_DNA"/>
</dbReference>
<gene>
    <name evidence="2" type="ORF">DPX16_20224</name>
</gene>
<dbReference type="Proteomes" id="UP000281406">
    <property type="component" value="Unassembled WGS sequence"/>
</dbReference>
<dbReference type="AlphaFoldDB" id="A0A3N0XE72"/>
<organism evidence="2 3">
    <name type="scientific">Anabarilius grahami</name>
    <name type="common">Kanglang fish</name>
    <name type="synonym">Barilius grahami</name>
    <dbReference type="NCBI Taxonomy" id="495550"/>
    <lineage>
        <taxon>Eukaryota</taxon>
        <taxon>Metazoa</taxon>
        <taxon>Chordata</taxon>
        <taxon>Craniata</taxon>
        <taxon>Vertebrata</taxon>
        <taxon>Euteleostomi</taxon>
        <taxon>Actinopterygii</taxon>
        <taxon>Neopterygii</taxon>
        <taxon>Teleostei</taxon>
        <taxon>Ostariophysi</taxon>
        <taxon>Cypriniformes</taxon>
        <taxon>Xenocyprididae</taxon>
        <taxon>Xenocypridinae</taxon>
        <taxon>Xenocypridinae incertae sedis</taxon>
        <taxon>Anabarilius</taxon>
    </lineage>
</organism>